<evidence type="ECO:0000313" key="5">
    <source>
        <dbReference type="EMBL" id="GAA0878079.1"/>
    </source>
</evidence>
<dbReference type="RefSeq" id="WP_343849209.1">
    <property type="nucleotide sequence ID" value="NZ_BAAAFI010000003.1"/>
</dbReference>
<keyword evidence="1" id="KW-0805">Transcription regulation</keyword>
<keyword evidence="2" id="KW-0238">DNA-binding</keyword>
<feature type="domain" description="HTH araC/xylS-type" evidence="4">
    <location>
        <begin position="73"/>
        <end position="177"/>
    </location>
</feature>
<dbReference type="InterPro" id="IPR018060">
    <property type="entry name" value="HTH_AraC"/>
</dbReference>
<accession>A0ABN1MYA0</accession>
<dbReference type="Pfam" id="PF12833">
    <property type="entry name" value="HTH_18"/>
    <property type="match status" value="1"/>
</dbReference>
<evidence type="ECO:0000256" key="1">
    <source>
        <dbReference type="ARBA" id="ARBA00023015"/>
    </source>
</evidence>
<dbReference type="Gene3D" id="1.10.10.60">
    <property type="entry name" value="Homeodomain-like"/>
    <property type="match status" value="1"/>
</dbReference>
<dbReference type="InterPro" id="IPR020449">
    <property type="entry name" value="Tscrpt_reg_AraC-type_HTH"/>
</dbReference>
<dbReference type="PROSITE" id="PS00041">
    <property type="entry name" value="HTH_ARAC_FAMILY_1"/>
    <property type="match status" value="1"/>
</dbReference>
<dbReference type="Proteomes" id="UP001500469">
    <property type="component" value="Unassembled WGS sequence"/>
</dbReference>
<dbReference type="PRINTS" id="PR00032">
    <property type="entry name" value="HTHARAC"/>
</dbReference>
<keyword evidence="6" id="KW-1185">Reference proteome</keyword>
<dbReference type="SUPFAM" id="SSF46689">
    <property type="entry name" value="Homeodomain-like"/>
    <property type="match status" value="1"/>
</dbReference>
<evidence type="ECO:0000256" key="3">
    <source>
        <dbReference type="ARBA" id="ARBA00023163"/>
    </source>
</evidence>
<reference evidence="5 6" key="1">
    <citation type="journal article" date="2019" name="Int. J. Syst. Evol. Microbiol.">
        <title>The Global Catalogue of Microorganisms (GCM) 10K type strain sequencing project: providing services to taxonomists for standard genome sequencing and annotation.</title>
        <authorList>
            <consortium name="The Broad Institute Genomics Platform"/>
            <consortium name="The Broad Institute Genome Sequencing Center for Infectious Disease"/>
            <person name="Wu L."/>
            <person name="Ma J."/>
        </authorList>
    </citation>
    <scope>NUCLEOTIDE SEQUENCE [LARGE SCALE GENOMIC DNA]</scope>
    <source>
        <strain evidence="5 6">JCM 16112</strain>
    </source>
</reference>
<dbReference type="EMBL" id="BAAAFI010000003">
    <property type="protein sequence ID" value="GAA0878079.1"/>
    <property type="molecule type" value="Genomic_DNA"/>
</dbReference>
<gene>
    <name evidence="5" type="ORF">GCM10009119_10470</name>
</gene>
<keyword evidence="3" id="KW-0804">Transcription</keyword>
<comment type="caution">
    <text evidence="5">The sequence shown here is derived from an EMBL/GenBank/DDBJ whole genome shotgun (WGS) entry which is preliminary data.</text>
</comment>
<dbReference type="InterPro" id="IPR009057">
    <property type="entry name" value="Homeodomain-like_sf"/>
</dbReference>
<protein>
    <recommendedName>
        <fullName evidence="4">HTH araC/xylS-type domain-containing protein</fullName>
    </recommendedName>
</protein>
<dbReference type="SMART" id="SM00342">
    <property type="entry name" value="HTH_ARAC"/>
    <property type="match status" value="1"/>
</dbReference>
<evidence type="ECO:0000259" key="4">
    <source>
        <dbReference type="PROSITE" id="PS01124"/>
    </source>
</evidence>
<dbReference type="PANTHER" id="PTHR43280">
    <property type="entry name" value="ARAC-FAMILY TRANSCRIPTIONAL REGULATOR"/>
    <property type="match status" value="1"/>
</dbReference>
<evidence type="ECO:0000313" key="6">
    <source>
        <dbReference type="Proteomes" id="UP001500469"/>
    </source>
</evidence>
<organism evidence="5 6">
    <name type="scientific">Algoriphagus jejuensis</name>
    <dbReference type="NCBI Taxonomy" id="419934"/>
    <lineage>
        <taxon>Bacteria</taxon>
        <taxon>Pseudomonadati</taxon>
        <taxon>Bacteroidota</taxon>
        <taxon>Cytophagia</taxon>
        <taxon>Cytophagales</taxon>
        <taxon>Cyclobacteriaceae</taxon>
        <taxon>Algoriphagus</taxon>
    </lineage>
</organism>
<sequence>METELIIKNMVCPRCIEAVENAMQAVEVPFSRIELGKVTLKSPLTPTQKALLTTTLESKGFELLESRNAALISQIKALIVQQIHHSTQNLTVNYSTFLTEKLNQEYSSLSKVFSQVEGITIEKFITRQKLEKVKEFLTYDQLTLSEIADKLGYSSVAYLSSQFKRESGMTPSKFRQNKLAKRNSLDWI</sequence>
<dbReference type="PROSITE" id="PS01124">
    <property type="entry name" value="HTH_ARAC_FAMILY_2"/>
    <property type="match status" value="1"/>
</dbReference>
<name>A0ABN1MYA0_9BACT</name>
<dbReference type="PANTHER" id="PTHR43280:SF28">
    <property type="entry name" value="HTH-TYPE TRANSCRIPTIONAL ACTIVATOR RHAS"/>
    <property type="match status" value="1"/>
</dbReference>
<dbReference type="InterPro" id="IPR018062">
    <property type="entry name" value="HTH_AraC-typ_CS"/>
</dbReference>
<evidence type="ECO:0000256" key="2">
    <source>
        <dbReference type="ARBA" id="ARBA00023125"/>
    </source>
</evidence>
<proteinExistence type="predicted"/>